<reference evidence="1" key="1">
    <citation type="submission" date="2022-11" db="EMBL/GenBank/DDBJ databases">
        <title>Centuries of genome instability and evolution in soft-shell clam transmissible cancer (bioRxiv).</title>
        <authorList>
            <person name="Hart S.F.M."/>
            <person name="Yonemitsu M.A."/>
            <person name="Giersch R.M."/>
            <person name="Beal B.F."/>
            <person name="Arriagada G."/>
            <person name="Davis B.W."/>
            <person name="Ostrander E.A."/>
            <person name="Goff S.P."/>
            <person name="Metzger M.J."/>
        </authorList>
    </citation>
    <scope>NUCLEOTIDE SEQUENCE</scope>
    <source>
        <strain evidence="1">MELC-2E11</strain>
        <tissue evidence="1">Siphon/mantle</tissue>
    </source>
</reference>
<dbReference type="PANTHER" id="PTHR14187">
    <property type="entry name" value="ALPHA KINASE/ELONGATION FACTOR 2 KINASE"/>
    <property type="match status" value="1"/>
</dbReference>
<protein>
    <submittedName>
        <fullName evidence="1">HS12B-like protein</fullName>
    </submittedName>
</protein>
<evidence type="ECO:0000313" key="1">
    <source>
        <dbReference type="EMBL" id="WAQ93666.1"/>
    </source>
</evidence>
<keyword evidence="2" id="KW-1185">Reference proteome</keyword>
<proteinExistence type="predicted"/>
<accession>A0ABY7DAN1</accession>
<sequence>MVTPKAPTVVLFDKAKQFHSFGFERLSRRTKIDDEQGQKMPALHRLSRRTKIDDEQGQKMPALHPEAAAVFCKHINFTLSTAGGQAAELEPFGAGSKFMVINLGGGTADITVHEVQYDGTLAALAAPSGGPWGGTLVESQLDKFLIGFLGKDVIDKFSEDFKPDKLDMDRMTEVKKRQIIPTTDKVHIKLPTELYGLYTEQKVEEQNIRYITVE</sequence>
<gene>
    <name evidence="1" type="ORF">MAR_006137</name>
</gene>
<dbReference type="SUPFAM" id="SSF53067">
    <property type="entry name" value="Actin-like ATPase domain"/>
    <property type="match status" value="1"/>
</dbReference>
<dbReference type="PANTHER" id="PTHR14187:SF5">
    <property type="entry name" value="HEAT SHOCK 70 KDA PROTEIN 12A"/>
    <property type="match status" value="1"/>
</dbReference>
<name>A0ABY7DAN1_MYAAR</name>
<dbReference type="InterPro" id="IPR043129">
    <property type="entry name" value="ATPase_NBD"/>
</dbReference>
<dbReference type="EMBL" id="CP111012">
    <property type="protein sequence ID" value="WAQ93666.1"/>
    <property type="molecule type" value="Genomic_DNA"/>
</dbReference>
<dbReference type="Proteomes" id="UP001164746">
    <property type="component" value="Chromosome 1"/>
</dbReference>
<organism evidence="1 2">
    <name type="scientific">Mya arenaria</name>
    <name type="common">Soft-shell clam</name>
    <dbReference type="NCBI Taxonomy" id="6604"/>
    <lineage>
        <taxon>Eukaryota</taxon>
        <taxon>Metazoa</taxon>
        <taxon>Spiralia</taxon>
        <taxon>Lophotrochozoa</taxon>
        <taxon>Mollusca</taxon>
        <taxon>Bivalvia</taxon>
        <taxon>Autobranchia</taxon>
        <taxon>Heteroconchia</taxon>
        <taxon>Euheterodonta</taxon>
        <taxon>Imparidentia</taxon>
        <taxon>Neoheterodontei</taxon>
        <taxon>Myida</taxon>
        <taxon>Myoidea</taxon>
        <taxon>Myidae</taxon>
        <taxon>Mya</taxon>
    </lineage>
</organism>
<evidence type="ECO:0000313" key="2">
    <source>
        <dbReference type="Proteomes" id="UP001164746"/>
    </source>
</evidence>